<evidence type="ECO:0000256" key="5">
    <source>
        <dbReference type="ARBA" id="ARBA00023014"/>
    </source>
</evidence>
<dbReference type="EMBL" id="BHGK01000001">
    <property type="protein sequence ID" value="GCA67434.1"/>
    <property type="molecule type" value="Genomic_DNA"/>
</dbReference>
<comment type="cofactor">
    <cofactor evidence="1">
        <name>[4Fe-4S] cluster</name>
        <dbReference type="ChEBI" id="CHEBI:49883"/>
    </cofactor>
</comment>
<sequence length="568" mass="67815">MKILLAAINAKYIHSNLAVYSLQAYARENAPELSEEIYIKEYTINQLTDQILMDLYKEQPDAICFSCYIWNITQVKELLVEIPKILPKTMIWLGGPEVTYHPVEMLEAYPMVRGIMKGEGEETFVQLLHAWNGEVAYYDLDGITYWEEAAGEVWNNPDQKTMDMNKLPFVYQDMDLFRHKIVYYESSRGCPFSCSYCLSSVEKCLRFRDARRVVKELQFFIDQKVPQVKFVDRTFNCNKKRAIKIWKYIKEHDQGVTNFHFEIAADLLDEESLEVLEDMRPGLVQLEIGIQSTNPETLKEIHRTMNFEKVAERVKRINQKGNIHQHLDLIAGLPYENYCRFGQSFDDVFKLRPQQLQLGFLKVLKGSYMEEMAATYKMQYQNRPPFEVLSTRWLSYKDVIRLKEVEDMVEVYYNSGMFDKTIAELVQRMKHPFRLFEHLADYYKEHGYQEVNHTKLARYEILYDFMKEVTPSKLDRLQRRLTFDLYWCENIKNRPEFCGEPTVTKEEENIFYKHEEEMHLFLKEFRGYDRRQMRKMTHLERQGHQVYAFDYLHRDPITKKAKVLEILI</sequence>
<dbReference type="Pfam" id="PF04055">
    <property type="entry name" value="Radical_SAM"/>
    <property type="match status" value="1"/>
</dbReference>
<dbReference type="InterPro" id="IPR023404">
    <property type="entry name" value="rSAM_horseshoe"/>
</dbReference>
<keyword evidence="4" id="KW-0408">Iron</keyword>
<dbReference type="SUPFAM" id="SSF52242">
    <property type="entry name" value="Cobalamin (vitamin B12)-binding domain"/>
    <property type="match status" value="1"/>
</dbReference>
<dbReference type="InterPro" id="IPR058240">
    <property type="entry name" value="rSAM_sf"/>
</dbReference>
<dbReference type="AlphaFoldDB" id="A0A391P0J7"/>
<evidence type="ECO:0000313" key="9">
    <source>
        <dbReference type="Proteomes" id="UP000265643"/>
    </source>
</evidence>
<evidence type="ECO:0000256" key="3">
    <source>
        <dbReference type="ARBA" id="ARBA00022723"/>
    </source>
</evidence>
<dbReference type="GO" id="GO:0046872">
    <property type="term" value="F:metal ion binding"/>
    <property type="evidence" value="ECO:0007669"/>
    <property type="project" value="UniProtKB-KW"/>
</dbReference>
<feature type="domain" description="B12-binding" evidence="6">
    <location>
        <begin position="1"/>
        <end position="138"/>
    </location>
</feature>
<comment type="caution">
    <text evidence="8">The sequence shown here is derived from an EMBL/GenBank/DDBJ whole genome shotgun (WGS) entry which is preliminary data.</text>
</comment>
<keyword evidence="3" id="KW-0479">Metal-binding</keyword>
<dbReference type="InterPro" id="IPR051198">
    <property type="entry name" value="BchE-like"/>
</dbReference>
<dbReference type="InterPro" id="IPR036724">
    <property type="entry name" value="Cobalamin-bd_sf"/>
</dbReference>
<dbReference type="GO" id="GO:0051539">
    <property type="term" value="F:4 iron, 4 sulfur cluster binding"/>
    <property type="evidence" value="ECO:0007669"/>
    <property type="project" value="UniProtKB-KW"/>
</dbReference>
<proteinExistence type="predicted"/>
<dbReference type="GO" id="GO:0031419">
    <property type="term" value="F:cobalamin binding"/>
    <property type="evidence" value="ECO:0007669"/>
    <property type="project" value="InterPro"/>
</dbReference>
<dbReference type="SMART" id="SM00729">
    <property type="entry name" value="Elp3"/>
    <property type="match status" value="1"/>
</dbReference>
<keyword evidence="2" id="KW-0949">S-adenosyl-L-methionine</keyword>
<gene>
    <name evidence="8" type="ORF">KGMB01110_18700</name>
</gene>
<dbReference type="GO" id="GO:0003824">
    <property type="term" value="F:catalytic activity"/>
    <property type="evidence" value="ECO:0007669"/>
    <property type="project" value="InterPro"/>
</dbReference>
<dbReference type="InterPro" id="IPR007197">
    <property type="entry name" value="rSAM"/>
</dbReference>
<dbReference type="PANTHER" id="PTHR43409">
    <property type="entry name" value="ANAEROBIC MAGNESIUM-PROTOPORPHYRIN IX MONOMETHYL ESTER CYCLASE-RELATED"/>
    <property type="match status" value="1"/>
</dbReference>
<organism evidence="8 9">
    <name type="scientific">Mediterraneibacter butyricigenes</name>
    <dbReference type="NCBI Taxonomy" id="2316025"/>
    <lineage>
        <taxon>Bacteria</taxon>
        <taxon>Bacillati</taxon>
        <taxon>Bacillota</taxon>
        <taxon>Clostridia</taxon>
        <taxon>Lachnospirales</taxon>
        <taxon>Lachnospiraceae</taxon>
        <taxon>Mediterraneibacter</taxon>
    </lineage>
</organism>
<dbReference type="GO" id="GO:0005829">
    <property type="term" value="C:cytosol"/>
    <property type="evidence" value="ECO:0007669"/>
    <property type="project" value="TreeGrafter"/>
</dbReference>
<name>A0A391P0J7_9FIRM</name>
<evidence type="ECO:0000259" key="7">
    <source>
        <dbReference type="PROSITE" id="PS51918"/>
    </source>
</evidence>
<dbReference type="Pfam" id="PF13311">
    <property type="entry name" value="DUF4080"/>
    <property type="match status" value="1"/>
</dbReference>
<dbReference type="InterPro" id="IPR006158">
    <property type="entry name" value="Cobalamin-bd"/>
</dbReference>
<dbReference type="InterPro" id="IPR034466">
    <property type="entry name" value="Methyltransferase_Class_B"/>
</dbReference>
<keyword evidence="5" id="KW-0411">Iron-sulfur</keyword>
<dbReference type="Proteomes" id="UP000265643">
    <property type="component" value="Unassembled WGS sequence"/>
</dbReference>
<dbReference type="SFLD" id="SFLDG01123">
    <property type="entry name" value="methyltransferase_(Class_B)"/>
    <property type="match status" value="1"/>
</dbReference>
<dbReference type="PROSITE" id="PS51332">
    <property type="entry name" value="B12_BINDING"/>
    <property type="match status" value="1"/>
</dbReference>
<dbReference type="SUPFAM" id="SSF102114">
    <property type="entry name" value="Radical SAM enzymes"/>
    <property type="match status" value="1"/>
</dbReference>
<dbReference type="Gene3D" id="3.40.50.280">
    <property type="entry name" value="Cobalamin-binding domain"/>
    <property type="match status" value="1"/>
</dbReference>
<dbReference type="CDD" id="cd02068">
    <property type="entry name" value="radical_SAM_B12_BD"/>
    <property type="match status" value="1"/>
</dbReference>
<evidence type="ECO:0000256" key="4">
    <source>
        <dbReference type="ARBA" id="ARBA00023004"/>
    </source>
</evidence>
<dbReference type="PROSITE" id="PS51918">
    <property type="entry name" value="RADICAL_SAM"/>
    <property type="match status" value="1"/>
</dbReference>
<evidence type="ECO:0000256" key="2">
    <source>
        <dbReference type="ARBA" id="ARBA00022691"/>
    </source>
</evidence>
<dbReference type="SFLD" id="SFLDS00029">
    <property type="entry name" value="Radical_SAM"/>
    <property type="match status" value="1"/>
</dbReference>
<evidence type="ECO:0000256" key="1">
    <source>
        <dbReference type="ARBA" id="ARBA00001966"/>
    </source>
</evidence>
<dbReference type="SFLD" id="SFLDG01082">
    <property type="entry name" value="B12-binding_domain_containing"/>
    <property type="match status" value="1"/>
</dbReference>
<dbReference type="Gene3D" id="3.80.30.20">
    <property type="entry name" value="tm_1862 like domain"/>
    <property type="match status" value="1"/>
</dbReference>
<accession>A0A391P0J7</accession>
<dbReference type="RefSeq" id="WP_117604286.1">
    <property type="nucleotide sequence ID" value="NZ_BHGK01000001.1"/>
</dbReference>
<dbReference type="PANTHER" id="PTHR43409:SF16">
    <property type="entry name" value="SLR0320 PROTEIN"/>
    <property type="match status" value="1"/>
</dbReference>
<dbReference type="InterPro" id="IPR025288">
    <property type="entry name" value="DUF4080"/>
</dbReference>
<keyword evidence="9" id="KW-1185">Reference proteome</keyword>
<evidence type="ECO:0000259" key="6">
    <source>
        <dbReference type="PROSITE" id="PS51332"/>
    </source>
</evidence>
<protein>
    <submittedName>
        <fullName evidence="8">B12-binding domain-containing radical SAM protein</fullName>
    </submittedName>
</protein>
<dbReference type="InterPro" id="IPR006638">
    <property type="entry name" value="Elp3/MiaA/NifB-like_rSAM"/>
</dbReference>
<feature type="domain" description="Radical SAM core" evidence="7">
    <location>
        <begin position="176"/>
        <end position="406"/>
    </location>
</feature>
<reference evidence="9" key="1">
    <citation type="submission" date="2018-09" db="EMBL/GenBank/DDBJ databases">
        <title>Draft Genome Sequence of Mediterraneibacter sp. KCTC 15684.</title>
        <authorList>
            <person name="Kim J.S."/>
            <person name="Han K.I."/>
            <person name="Suh M.K."/>
            <person name="Lee K.C."/>
            <person name="Eom M.K."/>
            <person name="Lee J.H."/>
            <person name="Park S.H."/>
            <person name="Kang S.W."/>
            <person name="Park J.E."/>
            <person name="Oh B.S."/>
            <person name="Yu S.Y."/>
            <person name="Choi S.H."/>
            <person name="Lee D.H."/>
            <person name="Yoon H."/>
            <person name="Kim B."/>
            <person name="Yang S.J."/>
            <person name="Lee J.S."/>
        </authorList>
    </citation>
    <scope>NUCLEOTIDE SEQUENCE [LARGE SCALE GENOMIC DNA]</scope>
    <source>
        <strain evidence="9">KCTC 15684</strain>
    </source>
</reference>
<evidence type="ECO:0000313" key="8">
    <source>
        <dbReference type="EMBL" id="GCA67434.1"/>
    </source>
</evidence>
<dbReference type="Pfam" id="PF02310">
    <property type="entry name" value="B12-binding"/>
    <property type="match status" value="1"/>
</dbReference>